<sequence>MTCIPPAVPLHLRGDFTHSRITECYPGTAPGSTARTAAVMGQIRVGSNEDAVNWHMLEAFEFTQIQPVYESKLVDRQAGRSEFEFSIHIFCPKKLLDNAKLDYSPSDEDQYNPERTPNHRSILMEVIGSTGLSIDRLAFIDRQSLVYLAETWEGLTSKLWTGDIAIGRRIRGTACDDATARNCKRQVDWRVNMGFEK</sequence>
<accession>A0AAD7DGF4</accession>
<dbReference type="Proteomes" id="UP001221757">
    <property type="component" value="Unassembled WGS sequence"/>
</dbReference>
<dbReference type="EMBL" id="JARKIE010000062">
    <property type="protein sequence ID" value="KAJ7690810.1"/>
    <property type="molecule type" value="Genomic_DNA"/>
</dbReference>
<proteinExistence type="predicted"/>
<keyword evidence="2" id="KW-1185">Reference proteome</keyword>
<organism evidence="1 2">
    <name type="scientific">Mycena rosella</name>
    <name type="common">Pink bonnet</name>
    <name type="synonym">Agaricus rosellus</name>
    <dbReference type="NCBI Taxonomy" id="1033263"/>
    <lineage>
        <taxon>Eukaryota</taxon>
        <taxon>Fungi</taxon>
        <taxon>Dikarya</taxon>
        <taxon>Basidiomycota</taxon>
        <taxon>Agaricomycotina</taxon>
        <taxon>Agaricomycetes</taxon>
        <taxon>Agaricomycetidae</taxon>
        <taxon>Agaricales</taxon>
        <taxon>Marasmiineae</taxon>
        <taxon>Mycenaceae</taxon>
        <taxon>Mycena</taxon>
    </lineage>
</organism>
<evidence type="ECO:0000313" key="2">
    <source>
        <dbReference type="Proteomes" id="UP001221757"/>
    </source>
</evidence>
<dbReference type="AlphaFoldDB" id="A0AAD7DGF4"/>
<comment type="caution">
    <text evidence="1">The sequence shown here is derived from an EMBL/GenBank/DDBJ whole genome shotgun (WGS) entry which is preliminary data.</text>
</comment>
<evidence type="ECO:0000313" key="1">
    <source>
        <dbReference type="EMBL" id="KAJ7690810.1"/>
    </source>
</evidence>
<gene>
    <name evidence="1" type="ORF">B0H17DRAFT_1134081</name>
</gene>
<reference evidence="1" key="1">
    <citation type="submission" date="2023-03" db="EMBL/GenBank/DDBJ databases">
        <title>Massive genome expansion in bonnet fungi (Mycena s.s.) driven by repeated elements and novel gene families across ecological guilds.</title>
        <authorList>
            <consortium name="Lawrence Berkeley National Laboratory"/>
            <person name="Harder C.B."/>
            <person name="Miyauchi S."/>
            <person name="Viragh M."/>
            <person name="Kuo A."/>
            <person name="Thoen E."/>
            <person name="Andreopoulos B."/>
            <person name="Lu D."/>
            <person name="Skrede I."/>
            <person name="Drula E."/>
            <person name="Henrissat B."/>
            <person name="Morin E."/>
            <person name="Kohler A."/>
            <person name="Barry K."/>
            <person name="LaButti K."/>
            <person name="Morin E."/>
            <person name="Salamov A."/>
            <person name="Lipzen A."/>
            <person name="Mereny Z."/>
            <person name="Hegedus B."/>
            <person name="Baldrian P."/>
            <person name="Stursova M."/>
            <person name="Weitz H."/>
            <person name="Taylor A."/>
            <person name="Grigoriev I.V."/>
            <person name="Nagy L.G."/>
            <person name="Martin F."/>
            <person name="Kauserud H."/>
        </authorList>
    </citation>
    <scope>NUCLEOTIDE SEQUENCE</scope>
    <source>
        <strain evidence="1">CBHHK067</strain>
    </source>
</reference>
<name>A0AAD7DGF4_MYCRO</name>
<protein>
    <submittedName>
        <fullName evidence="1">Uncharacterized protein</fullName>
    </submittedName>
</protein>